<evidence type="ECO:0000313" key="1">
    <source>
        <dbReference type="EMBL" id="KOX70440.1"/>
    </source>
</evidence>
<dbReference type="Pfam" id="PF03564">
    <property type="entry name" value="DUF1759"/>
    <property type="match status" value="1"/>
</dbReference>
<dbReference type="OrthoDB" id="7614251at2759"/>
<dbReference type="EMBL" id="KQ435861">
    <property type="protein sequence ID" value="KOX70440.1"/>
    <property type="molecule type" value="Genomic_DNA"/>
</dbReference>
<protein>
    <recommendedName>
        <fullName evidence="3">CCHC-type domain-containing protein</fullName>
    </recommendedName>
</protein>
<dbReference type="InterPro" id="IPR005312">
    <property type="entry name" value="DUF1759"/>
</dbReference>
<dbReference type="PANTHER" id="PTHR47331:SF5">
    <property type="entry name" value="RIBONUCLEASE H"/>
    <property type="match status" value="1"/>
</dbReference>
<organism evidence="1 2">
    <name type="scientific">Melipona quadrifasciata</name>
    <dbReference type="NCBI Taxonomy" id="166423"/>
    <lineage>
        <taxon>Eukaryota</taxon>
        <taxon>Metazoa</taxon>
        <taxon>Ecdysozoa</taxon>
        <taxon>Arthropoda</taxon>
        <taxon>Hexapoda</taxon>
        <taxon>Insecta</taxon>
        <taxon>Pterygota</taxon>
        <taxon>Neoptera</taxon>
        <taxon>Endopterygota</taxon>
        <taxon>Hymenoptera</taxon>
        <taxon>Apocrita</taxon>
        <taxon>Aculeata</taxon>
        <taxon>Apoidea</taxon>
        <taxon>Anthophila</taxon>
        <taxon>Apidae</taxon>
        <taxon>Melipona</taxon>
    </lineage>
</organism>
<proteinExistence type="predicted"/>
<evidence type="ECO:0000313" key="2">
    <source>
        <dbReference type="Proteomes" id="UP000053105"/>
    </source>
</evidence>
<feature type="non-terminal residue" evidence="1">
    <location>
        <position position="1"/>
    </location>
</feature>
<keyword evidence="2" id="KW-1185">Reference proteome</keyword>
<dbReference type="Proteomes" id="UP000053105">
    <property type="component" value="Unassembled WGS sequence"/>
</dbReference>
<accession>A0A0M8ZSV6</accession>
<sequence>LPEFHGSLGEWVCFRDTFDSMVNRNESLTNIDRFHYLRSAIKGEPARALKTLPVSDSNYKTAWELLRKRYENTNELVDYHLDALFDFKGIRQESPTKLRQLLDDLGNHTHALGSLGQAAGSSEAWLIRLTVRKLDAQTRREWERRAAETDRPKTLSDLIPFLEQQHRFLATDRQAREITPSASRRFVAQRERKPAAVLSANKVRCPLCSDNHLLSRCETFKKLAIEPRREKMRELRLCFNCLRPGHGVKKCTSSVCQECRAKHHTLLHRRTTSGSDTSKTSEDEEAGC</sequence>
<reference evidence="1 2" key="1">
    <citation type="submission" date="2015-07" db="EMBL/GenBank/DDBJ databases">
        <title>The genome of Melipona quadrifasciata.</title>
        <authorList>
            <person name="Pan H."/>
            <person name="Kapheim K."/>
        </authorList>
    </citation>
    <scope>NUCLEOTIDE SEQUENCE [LARGE SCALE GENOMIC DNA]</scope>
    <source>
        <strain evidence="1">0111107301</strain>
        <tissue evidence="1">Whole body</tissue>
    </source>
</reference>
<dbReference type="PANTHER" id="PTHR47331">
    <property type="entry name" value="PHD-TYPE DOMAIN-CONTAINING PROTEIN"/>
    <property type="match status" value="1"/>
</dbReference>
<evidence type="ECO:0008006" key="3">
    <source>
        <dbReference type="Google" id="ProtNLM"/>
    </source>
</evidence>
<dbReference type="STRING" id="166423.A0A0M8ZSV6"/>
<gene>
    <name evidence="1" type="ORF">WN51_05394</name>
</gene>
<dbReference type="AlphaFoldDB" id="A0A0M8ZSV6"/>
<name>A0A0M8ZSV6_9HYME</name>